<evidence type="ECO:0000313" key="2">
    <source>
        <dbReference type="EMBL" id="KAK4045504.1"/>
    </source>
</evidence>
<keyword evidence="3" id="KW-1185">Reference proteome</keyword>
<feature type="compositionally biased region" description="Basic and acidic residues" evidence="1">
    <location>
        <begin position="999"/>
        <end position="1018"/>
    </location>
</feature>
<comment type="caution">
    <text evidence="2">The sequence shown here is derived from an EMBL/GenBank/DDBJ whole genome shotgun (WGS) entry which is preliminary data.</text>
</comment>
<evidence type="ECO:0000313" key="3">
    <source>
        <dbReference type="Proteomes" id="UP001234178"/>
    </source>
</evidence>
<dbReference type="Proteomes" id="UP001234178">
    <property type="component" value="Unassembled WGS sequence"/>
</dbReference>
<feature type="compositionally biased region" description="Basic and acidic residues" evidence="1">
    <location>
        <begin position="887"/>
        <end position="902"/>
    </location>
</feature>
<feature type="compositionally biased region" description="Basic and acidic residues" evidence="1">
    <location>
        <begin position="956"/>
        <end position="965"/>
    </location>
</feature>
<feature type="compositionally biased region" description="Basic and acidic residues" evidence="1">
    <location>
        <begin position="1098"/>
        <end position="1182"/>
    </location>
</feature>
<organism evidence="2 3">
    <name type="scientific">Daphnia magna</name>
    <dbReference type="NCBI Taxonomy" id="35525"/>
    <lineage>
        <taxon>Eukaryota</taxon>
        <taxon>Metazoa</taxon>
        <taxon>Ecdysozoa</taxon>
        <taxon>Arthropoda</taxon>
        <taxon>Crustacea</taxon>
        <taxon>Branchiopoda</taxon>
        <taxon>Diplostraca</taxon>
        <taxon>Cladocera</taxon>
        <taxon>Anomopoda</taxon>
        <taxon>Daphniidae</taxon>
        <taxon>Daphnia</taxon>
    </lineage>
</organism>
<feature type="compositionally biased region" description="Basic residues" evidence="1">
    <location>
        <begin position="1072"/>
        <end position="1084"/>
    </location>
</feature>
<feature type="region of interest" description="Disordered" evidence="1">
    <location>
        <begin position="683"/>
        <end position="759"/>
    </location>
</feature>
<feature type="region of interest" description="Disordered" evidence="1">
    <location>
        <begin position="444"/>
        <end position="475"/>
    </location>
</feature>
<sequence length="1261" mass="135549">MPSASAASATPSPSVGAAPSSRPRAIATGTPTAAKAIGHTSLVFKVHLKAEDGREENVVFKARFKKGPDRFRGEIAAFRLGEALGIGDRLPVAAPVAFPASSFRALLSGDSATAYDDGALIDGSARGPVVRGASLGWIKGLSFYPLEKKAFRDQALAELKQGAPPYVARLPQPRPVAPDEASLLAALPDAEEVSTLLAFDWLTGNFDRWSGANVGRDDATGHLIYIDNDGAFLDPMPAAPSPASGSSWTAAIAIQKGLLPRFGASTPTRFAPPSGPASSPPSTRRSPSGAPKRSSRIRDSWLAERLVQSRRTDAKPALRSASTLEAPRRHETKDLSGVGGDDVFDEAAVDGVAGDAREAERVRLNDRRRHDNEGALRRAADLELCQREPRFEVLLSGPIIFSPNGSRALVATALRGVHEGDRREVADEEQRAREAVLAAGERVERDDEGAALSAPGSDEVARPRFRAPPERLGGERKAVGRPRIGLVLFGDFSPLGNHRRRVVRVEKLGLIDPDSREFREPSEDRRERRRIEGGALVGGGVFDGRLRRGVHRPVAATKSPLGTIGAPFLPVFLSSSARGGGAATRAKAAQRLPASPFAPSATHSASTLKARVPVLDAQAGGSSAHFGVAPGVGAGRFGFFPRRRAAHSGAGVIGERKRIDGKCLKRRRIAKRFAGRVAAVVAREAAEGERPRGERNRRPFRRRRSPPRFCGGLLGRFGPGSPSGIPAAVGRDRSAPSAAGRGDRRRGERREEDEERATKLHARRIENRGVVGQVLIAFQPGNLGTSIGAFGVVLPLPAVGPQPRIGGDGGRVSEKVDLRREVEERAVEAAAVAAKEDVGARCERPSEGGGVGVGGGVGRPTDSLIVGSKLPEVNQRLSRATCDEGDVDRRGDAVGREHRVEDESNPSEVGEAAGKPSVGVRDRVGDRPPGATANRGERAEDNGDSDGANDTQVGEAARKEMEPHAGDSQQPDRTGKSKKYKRMDDDAPADISRRRRQARGTDKERDNAEDEHQHDDQPGHTGVGTELGSHSGRGRHRGEGGDIDHDERGEEGRERPEGVQGDGDVAIDQGSARRRGGTHPRKTGRLREVRRGDKKTKSKENSRERPARDELAKRLEAAVERFADRGERREKTVDQRRRCERGAAKGARERENGDRQKQPRKDRSRVSNAPSEREDCKKRDESCSADPTTRCREVAHKRRQDAGPRNGDPAGVRAEEGRIDGRYKRDETTEPEERKGGRARRDAAEHLCVDGAPDASVRRAC</sequence>
<evidence type="ECO:0000256" key="1">
    <source>
        <dbReference type="SAM" id="MobiDB-lite"/>
    </source>
</evidence>
<name>A0ABR0BA91_9CRUS</name>
<protein>
    <submittedName>
        <fullName evidence="2">Uncharacterized protein</fullName>
    </submittedName>
</protein>
<feature type="compositionally biased region" description="Basic and acidic residues" evidence="1">
    <location>
        <begin position="684"/>
        <end position="697"/>
    </location>
</feature>
<feature type="compositionally biased region" description="Low complexity" evidence="1">
    <location>
        <begin position="1"/>
        <end position="25"/>
    </location>
</feature>
<proteinExistence type="predicted"/>
<feature type="compositionally biased region" description="Basic and acidic residues" evidence="1">
    <location>
        <begin position="459"/>
        <end position="475"/>
    </location>
</feature>
<gene>
    <name evidence="2" type="ORF">OUZ56_033128</name>
</gene>
<feature type="compositionally biased region" description="Low complexity" evidence="1">
    <location>
        <begin position="280"/>
        <end position="291"/>
    </location>
</feature>
<feature type="region of interest" description="Disordered" evidence="1">
    <location>
        <begin position="263"/>
        <end position="341"/>
    </location>
</feature>
<feature type="compositionally biased region" description="Basic and acidic residues" evidence="1">
    <location>
        <begin position="741"/>
        <end position="750"/>
    </location>
</feature>
<accession>A0ABR0BA91</accession>
<reference evidence="2 3" key="1">
    <citation type="journal article" date="2023" name="Nucleic Acids Res.">
        <title>The hologenome of Daphnia magna reveals possible DNA methylation and microbiome-mediated evolution of the host genome.</title>
        <authorList>
            <person name="Chaturvedi A."/>
            <person name="Li X."/>
            <person name="Dhandapani V."/>
            <person name="Marshall H."/>
            <person name="Kissane S."/>
            <person name="Cuenca-Cambronero M."/>
            <person name="Asole G."/>
            <person name="Calvet F."/>
            <person name="Ruiz-Romero M."/>
            <person name="Marangio P."/>
            <person name="Guigo R."/>
            <person name="Rago D."/>
            <person name="Mirbahai L."/>
            <person name="Eastwood N."/>
            <person name="Colbourne J.K."/>
            <person name="Zhou J."/>
            <person name="Mallon E."/>
            <person name="Orsini L."/>
        </authorList>
    </citation>
    <scope>NUCLEOTIDE SEQUENCE [LARGE SCALE GENOMIC DNA]</scope>
    <source>
        <strain evidence="2">LRV0_1</strain>
    </source>
</reference>
<dbReference type="EMBL" id="JAOYFB010000044">
    <property type="protein sequence ID" value="KAK4045504.1"/>
    <property type="molecule type" value="Genomic_DNA"/>
</dbReference>
<feature type="region of interest" description="Disordered" evidence="1">
    <location>
        <begin position="1"/>
        <end position="26"/>
    </location>
</feature>
<feature type="region of interest" description="Disordered" evidence="1">
    <location>
        <begin position="876"/>
        <end position="1261"/>
    </location>
</feature>
<feature type="compositionally biased region" description="Basic and acidic residues" evidence="1">
    <location>
        <begin position="1037"/>
        <end position="1057"/>
    </location>
</feature>
<feature type="compositionally biased region" description="Basic and acidic residues" evidence="1">
    <location>
        <begin position="1213"/>
        <end position="1248"/>
    </location>
</feature>